<dbReference type="Pfam" id="PF22664">
    <property type="entry name" value="TRI-like_N"/>
    <property type="match status" value="1"/>
</dbReference>
<evidence type="ECO:0000313" key="4">
    <source>
        <dbReference type="Proteomes" id="UP000639643"/>
    </source>
</evidence>
<comment type="caution">
    <text evidence="3">The sequence shown here is derived from an EMBL/GenBank/DDBJ whole genome shotgun (WGS) entry which is preliminary data.</text>
</comment>
<dbReference type="InterPro" id="IPR054710">
    <property type="entry name" value="Tri101-like_N"/>
</dbReference>
<feature type="domain" description="Trichothecene 3-O-acetyltransferase-like N-terminal" evidence="2">
    <location>
        <begin position="16"/>
        <end position="171"/>
    </location>
</feature>
<accession>A0A8H6IYE4</accession>
<evidence type="ECO:0000259" key="2">
    <source>
        <dbReference type="Pfam" id="PF22664"/>
    </source>
</evidence>
<dbReference type="GO" id="GO:0016740">
    <property type="term" value="F:transferase activity"/>
    <property type="evidence" value="ECO:0007669"/>
    <property type="project" value="UniProtKB-KW"/>
</dbReference>
<keyword evidence="4" id="KW-1185">Reference proteome</keyword>
<dbReference type="AlphaFoldDB" id="A0A8H6IYE4"/>
<proteinExistence type="predicted"/>
<dbReference type="InterPro" id="IPR051283">
    <property type="entry name" value="Sec_Metabolite_Acyltrans"/>
</dbReference>
<protein>
    <submittedName>
        <fullName evidence="3">Trichothecene 3-O-acetyltransferase</fullName>
    </submittedName>
</protein>
<dbReference type="Proteomes" id="UP000639643">
    <property type="component" value="Unassembled WGS sequence"/>
</dbReference>
<dbReference type="PANTHER" id="PTHR31896">
    <property type="entry name" value="FAMILY REGULATORY PROTEIN, PUTATIVE (AFU_ORTHOLOGUE AFUA_3G14730)-RELATED"/>
    <property type="match status" value="1"/>
</dbReference>
<sequence>MDEPVEILGHLPGLNIYTQMAVVFAAQDDSSFSKISDTLSNGLKKLAEALPWVAGQVVNEGATEDNTGVFKLKPYKESPPLIVKDLRDDTSAPKFKSLKEAGFPFHMLDESVIAPRPTLPIDPALASAPEPVFIVQATYIAGGLVLTFLGQHQVLDGTGQGQLIGLLAKACRGESFTDEEVRTGNLTRHNLIPFLDHDIPDADVAQWRITAAGAPLKESAKSRWALFNFPSASLAALKNHASESVTKGYVTTDDALSALVWQSVTRIRASRLDPTETCRFARAVDVRACLAVAPTFPGLIQSMANSERQLDALVNAPLGEIASLLRSAVDPKTLAYETRALATALARTQDRRGWSFGGRMSFHRDVQLASWVKMDLYDLDYGLGLGLPESVRRPQFTTVESLAYLLPKDREGGIALAICLRDDDMDKLRTDETFAKYGGYIGE</sequence>
<evidence type="ECO:0000313" key="3">
    <source>
        <dbReference type="EMBL" id="KAF6802770.1"/>
    </source>
</evidence>
<dbReference type="EMBL" id="WIGM01001243">
    <property type="protein sequence ID" value="KAF6802770.1"/>
    <property type="molecule type" value="Genomic_DNA"/>
</dbReference>
<keyword evidence="1 3" id="KW-0808">Transferase</keyword>
<organism evidence="3 4">
    <name type="scientific">Colletotrichum musicola</name>
    <dbReference type="NCBI Taxonomy" id="2175873"/>
    <lineage>
        <taxon>Eukaryota</taxon>
        <taxon>Fungi</taxon>
        <taxon>Dikarya</taxon>
        <taxon>Ascomycota</taxon>
        <taxon>Pezizomycotina</taxon>
        <taxon>Sordariomycetes</taxon>
        <taxon>Hypocreomycetidae</taxon>
        <taxon>Glomerellales</taxon>
        <taxon>Glomerellaceae</taxon>
        <taxon>Colletotrichum</taxon>
        <taxon>Colletotrichum orchidearum species complex</taxon>
    </lineage>
</organism>
<evidence type="ECO:0000256" key="1">
    <source>
        <dbReference type="ARBA" id="ARBA00022679"/>
    </source>
</evidence>
<dbReference type="PANTHER" id="PTHR31896:SF64">
    <property type="entry name" value="TRICHOTHECENE 3-O-ACETYLTRANSFERASE"/>
    <property type="match status" value="1"/>
</dbReference>
<dbReference type="InterPro" id="IPR023213">
    <property type="entry name" value="CAT-like_dom_sf"/>
</dbReference>
<reference evidence="3" key="1">
    <citation type="journal article" date="2020" name="Phytopathology">
        <title>Genome Sequence Resources of Colletotrichum truncatum, C. plurivorum, C. musicola, and C. sojae: Four Species Pathogenic to Soybean (Glycine max).</title>
        <authorList>
            <person name="Rogerio F."/>
            <person name="Boufleur T.R."/>
            <person name="Ciampi-Guillardi M."/>
            <person name="Sukno S.A."/>
            <person name="Thon M.R."/>
            <person name="Massola Junior N.S."/>
            <person name="Baroncelli R."/>
        </authorList>
    </citation>
    <scope>NUCLEOTIDE SEQUENCE</scope>
    <source>
        <strain evidence="3">LFN0074</strain>
    </source>
</reference>
<dbReference type="OrthoDB" id="1862401at2759"/>
<gene>
    <name evidence="3" type="ORF">CMUS01_15265</name>
</gene>
<name>A0A8H6IYE4_9PEZI</name>
<dbReference type="Gene3D" id="3.30.559.10">
    <property type="entry name" value="Chloramphenicol acetyltransferase-like domain"/>
    <property type="match status" value="2"/>
</dbReference>